<sequence length="123" mass="12703">MAEIRQERRYTLLTVFSMVLASAAAVLVGVFAFGLQVPFVMSFAGPGATGGDPRVIEAILYAYTAGPWIAAGALVLGWLVFIAGRPGAGVRLAFFPPVVWAVAVLAYLAIVSAVCGGDPTCGL</sequence>
<accession>A0A4V3RXZ4</accession>
<feature type="transmembrane region" description="Helical" evidence="1">
    <location>
        <begin position="12"/>
        <end position="39"/>
    </location>
</feature>
<protein>
    <recommendedName>
        <fullName evidence="4">Integral membrane protein</fullName>
    </recommendedName>
</protein>
<dbReference type="EMBL" id="SRXW01000003">
    <property type="protein sequence ID" value="TGY88399.1"/>
    <property type="molecule type" value="Genomic_DNA"/>
</dbReference>
<dbReference type="Proteomes" id="UP000308054">
    <property type="component" value="Unassembled WGS sequence"/>
</dbReference>
<evidence type="ECO:0000313" key="3">
    <source>
        <dbReference type="Proteomes" id="UP000308054"/>
    </source>
</evidence>
<comment type="caution">
    <text evidence="2">The sequence shown here is derived from an EMBL/GenBank/DDBJ whole genome shotgun (WGS) entry which is preliminary data.</text>
</comment>
<organism evidence="2 3">
    <name type="scientific">Marinicauda algicola</name>
    <dbReference type="NCBI Taxonomy" id="2029849"/>
    <lineage>
        <taxon>Bacteria</taxon>
        <taxon>Pseudomonadati</taxon>
        <taxon>Pseudomonadota</taxon>
        <taxon>Alphaproteobacteria</taxon>
        <taxon>Maricaulales</taxon>
        <taxon>Maricaulaceae</taxon>
        <taxon>Marinicauda</taxon>
    </lineage>
</organism>
<evidence type="ECO:0008006" key="4">
    <source>
        <dbReference type="Google" id="ProtNLM"/>
    </source>
</evidence>
<proteinExistence type="predicted"/>
<keyword evidence="1" id="KW-0472">Membrane</keyword>
<evidence type="ECO:0000313" key="2">
    <source>
        <dbReference type="EMBL" id="TGY88399.1"/>
    </source>
</evidence>
<gene>
    <name evidence="2" type="ORF">E5163_11315</name>
</gene>
<feature type="transmembrane region" description="Helical" evidence="1">
    <location>
        <begin position="93"/>
        <end position="114"/>
    </location>
</feature>
<dbReference type="RefSeq" id="WP_135996245.1">
    <property type="nucleotide sequence ID" value="NZ_CP071057.1"/>
</dbReference>
<feature type="transmembrane region" description="Helical" evidence="1">
    <location>
        <begin position="59"/>
        <end position="81"/>
    </location>
</feature>
<evidence type="ECO:0000256" key="1">
    <source>
        <dbReference type="SAM" id="Phobius"/>
    </source>
</evidence>
<dbReference type="OrthoDB" id="7632674at2"/>
<keyword evidence="3" id="KW-1185">Reference proteome</keyword>
<dbReference type="AlphaFoldDB" id="A0A4V3RXZ4"/>
<keyword evidence="1" id="KW-1133">Transmembrane helix</keyword>
<reference evidence="2 3" key="1">
    <citation type="journal article" date="2017" name="Int. J. Syst. Evol. Microbiol.">
        <title>Marinicauda algicola sp. nov., isolated from a marine red alga Rhodosorus marinus.</title>
        <authorList>
            <person name="Jeong S.E."/>
            <person name="Jeon S.H."/>
            <person name="Chun B.H."/>
            <person name="Kim D.W."/>
            <person name="Jeon C.O."/>
        </authorList>
    </citation>
    <scope>NUCLEOTIDE SEQUENCE [LARGE SCALE GENOMIC DNA]</scope>
    <source>
        <strain evidence="2 3">JCM 31718</strain>
    </source>
</reference>
<keyword evidence="1" id="KW-0812">Transmembrane</keyword>
<name>A0A4V3RXZ4_9PROT</name>